<reference evidence="1" key="1">
    <citation type="journal article" date="2020" name="Stud. Mycol.">
        <title>101 Dothideomycetes genomes: a test case for predicting lifestyles and emergence of pathogens.</title>
        <authorList>
            <person name="Haridas S."/>
            <person name="Albert R."/>
            <person name="Binder M."/>
            <person name="Bloem J."/>
            <person name="Labutti K."/>
            <person name="Salamov A."/>
            <person name="Andreopoulos B."/>
            <person name="Baker S."/>
            <person name="Barry K."/>
            <person name="Bills G."/>
            <person name="Bluhm B."/>
            <person name="Cannon C."/>
            <person name="Castanera R."/>
            <person name="Culley D."/>
            <person name="Daum C."/>
            <person name="Ezra D."/>
            <person name="Gonzalez J."/>
            <person name="Henrissat B."/>
            <person name="Kuo A."/>
            <person name="Liang C."/>
            <person name="Lipzen A."/>
            <person name="Lutzoni F."/>
            <person name="Magnuson J."/>
            <person name="Mondo S."/>
            <person name="Nolan M."/>
            <person name="Ohm R."/>
            <person name="Pangilinan J."/>
            <person name="Park H.-J."/>
            <person name="Ramirez L."/>
            <person name="Alfaro M."/>
            <person name="Sun H."/>
            <person name="Tritt A."/>
            <person name="Yoshinaga Y."/>
            <person name="Zwiers L.-H."/>
            <person name="Turgeon B."/>
            <person name="Goodwin S."/>
            <person name="Spatafora J."/>
            <person name="Crous P."/>
            <person name="Grigoriev I."/>
        </authorList>
    </citation>
    <scope>NUCLEOTIDE SEQUENCE</scope>
    <source>
        <strain evidence="1">CBS 525.71</strain>
    </source>
</reference>
<dbReference type="Proteomes" id="UP000799754">
    <property type="component" value="Unassembled WGS sequence"/>
</dbReference>
<dbReference type="EMBL" id="MU006711">
    <property type="protein sequence ID" value="KAF2628904.1"/>
    <property type="molecule type" value="Genomic_DNA"/>
</dbReference>
<organism evidence="1 2">
    <name type="scientific">Macroventuria anomochaeta</name>
    <dbReference type="NCBI Taxonomy" id="301207"/>
    <lineage>
        <taxon>Eukaryota</taxon>
        <taxon>Fungi</taxon>
        <taxon>Dikarya</taxon>
        <taxon>Ascomycota</taxon>
        <taxon>Pezizomycotina</taxon>
        <taxon>Dothideomycetes</taxon>
        <taxon>Pleosporomycetidae</taxon>
        <taxon>Pleosporales</taxon>
        <taxon>Pleosporineae</taxon>
        <taxon>Didymellaceae</taxon>
        <taxon>Macroventuria</taxon>
    </lineage>
</organism>
<sequence length="164" mass="18113">MAQQRREYVFLVAPPSLLSLFLHVSLTYFHPTSTVNMDQADIKKGGIDITPPSFSTSDQADSQATVVPPTSLLTCLRVATTQRDAPSHVKSIPQNVYSPIGPPHVATASTPFVLLERYPLEIMATCVGVDFDKLNKHLGQMSLIQQLLCCLHRSTITYISSRSW</sequence>
<gene>
    <name evidence="1" type="ORF">BU25DRAFT_409402</name>
</gene>
<comment type="caution">
    <text evidence="1">The sequence shown here is derived from an EMBL/GenBank/DDBJ whole genome shotgun (WGS) entry which is preliminary data.</text>
</comment>
<evidence type="ECO:0000313" key="1">
    <source>
        <dbReference type="EMBL" id="KAF2628904.1"/>
    </source>
</evidence>
<proteinExistence type="predicted"/>
<keyword evidence="2" id="KW-1185">Reference proteome</keyword>
<name>A0ACB6S676_9PLEO</name>
<evidence type="ECO:0000313" key="2">
    <source>
        <dbReference type="Proteomes" id="UP000799754"/>
    </source>
</evidence>
<accession>A0ACB6S676</accession>
<protein>
    <submittedName>
        <fullName evidence="1">Uncharacterized protein</fullName>
    </submittedName>
</protein>